<evidence type="ECO:0000256" key="1">
    <source>
        <dbReference type="SAM" id="MobiDB-lite"/>
    </source>
</evidence>
<dbReference type="Proteomes" id="UP000242814">
    <property type="component" value="Unassembled WGS sequence"/>
</dbReference>
<feature type="domain" description="Integrase core" evidence="3">
    <location>
        <begin position="190"/>
        <end position="356"/>
    </location>
</feature>
<dbReference type="PANTHER" id="PTHR46791">
    <property type="entry name" value="EXPRESSED PROTEIN"/>
    <property type="match status" value="1"/>
</dbReference>
<feature type="region of interest" description="Disordered" evidence="1">
    <location>
        <begin position="475"/>
        <end position="501"/>
    </location>
</feature>
<dbReference type="AlphaFoldDB" id="A0A1D2JF79"/>
<protein>
    <submittedName>
        <fullName evidence="4">Uncharacterized protein</fullName>
    </submittedName>
</protein>
<evidence type="ECO:0000313" key="4">
    <source>
        <dbReference type="EMBL" id="ODH29335.1"/>
    </source>
</evidence>
<feature type="domain" description="Clr5" evidence="2">
    <location>
        <begin position="11"/>
        <end position="57"/>
    </location>
</feature>
<dbReference type="InterPro" id="IPR025676">
    <property type="entry name" value="Clr5_dom"/>
</dbReference>
<dbReference type="VEuPathDB" id="FungiDB:PADG_08629"/>
<evidence type="ECO:0000259" key="2">
    <source>
        <dbReference type="Pfam" id="PF14420"/>
    </source>
</evidence>
<dbReference type="Gene3D" id="3.30.420.10">
    <property type="entry name" value="Ribonuclease H-like superfamily/Ribonuclease H"/>
    <property type="match status" value="1"/>
</dbReference>
<gene>
    <name evidence="4" type="ORF">ACO22_03762</name>
</gene>
<reference evidence="4 5" key="1">
    <citation type="submission" date="2016-06" db="EMBL/GenBank/DDBJ databases">
        <authorList>
            <person name="Kjaerup R.B."/>
            <person name="Dalgaard T.S."/>
            <person name="Juul-Madsen H.R."/>
        </authorList>
    </citation>
    <scope>NUCLEOTIDE SEQUENCE [LARGE SCALE GENOMIC DNA]</scope>
    <source>
        <strain evidence="4 5">Pb300</strain>
    </source>
</reference>
<dbReference type="InterPro" id="IPR012337">
    <property type="entry name" value="RNaseH-like_sf"/>
</dbReference>
<dbReference type="InterPro" id="IPR036397">
    <property type="entry name" value="RNaseH_sf"/>
</dbReference>
<name>A0A1D2JF79_PARBR</name>
<dbReference type="GO" id="GO:0003676">
    <property type="term" value="F:nucleic acid binding"/>
    <property type="evidence" value="ECO:0007669"/>
    <property type="project" value="InterPro"/>
</dbReference>
<dbReference type="EMBL" id="LZYO01000135">
    <property type="protein sequence ID" value="ODH29335.1"/>
    <property type="molecule type" value="Genomic_DNA"/>
</dbReference>
<proteinExistence type="predicted"/>
<dbReference type="VEuPathDB" id="FungiDB:PABG_12650"/>
<organism evidence="4 5">
    <name type="scientific">Paracoccidioides brasiliensis</name>
    <dbReference type="NCBI Taxonomy" id="121759"/>
    <lineage>
        <taxon>Eukaryota</taxon>
        <taxon>Fungi</taxon>
        <taxon>Dikarya</taxon>
        <taxon>Ascomycota</taxon>
        <taxon>Pezizomycotina</taxon>
        <taxon>Eurotiomycetes</taxon>
        <taxon>Eurotiomycetidae</taxon>
        <taxon>Onygenales</taxon>
        <taxon>Ajellomycetaceae</taxon>
        <taxon>Paracoccidioides</taxon>
    </lineage>
</organism>
<dbReference type="InterPro" id="IPR058913">
    <property type="entry name" value="Integrase_dom_put"/>
</dbReference>
<comment type="caution">
    <text evidence="4">The sequence shown here is derived from an EMBL/GenBank/DDBJ whole genome shotgun (WGS) entry which is preliminary data.</text>
</comment>
<dbReference type="PANTHER" id="PTHR46791:SF5">
    <property type="entry name" value="CLR5 DOMAIN-CONTAINING PROTEIN-RELATED"/>
    <property type="match status" value="1"/>
</dbReference>
<sequence length="501" mass="58752">MPPSGYSYLLSHKDIIINLHQHNLTQQDIISQLKRDHNLEVSRSTLVRCLRKWNIKKTKKWEADESIQNLIQELFSRGLQDADILSVIQQKHPESQLSIPELRQIRQQLKLHQRRDDYENDEVQKELISTVQKELDSGFIQSFGRGHLYTHFRQQGHSISRDRLFKTVRLLDPDGITRRLNDLQRHRGSYIVPGPNYLWSIDGYCKFQHWGIEIYAAIDAYSRYIVWIYIGITNRTAVSVLRQFLDVLQTTDTFPQVIRSDRGTETSMIAAAQLKLHQATDSNVSLNECYRFGTSTLNQRIESWWGQLAKQLTNYWRCYFLNLSHAGLYHTNTVSDRIAFLAVYMPIIRQEVTNYHGLKPDSQVLSELHMHFENWDINEYLPLETKNWCQNQISKLGFSSGRVTAAAVNEQGERIHKIIYLQLRKLVHDHIRPQQVPILQESEKPTGAWDWLTERLREHKMNFDNVMEMNIYDENSENSEDIKSDISAENSENLKSDVSQM</sequence>
<feature type="compositionally biased region" description="Polar residues" evidence="1">
    <location>
        <begin position="487"/>
        <end position="501"/>
    </location>
</feature>
<evidence type="ECO:0000313" key="5">
    <source>
        <dbReference type="Proteomes" id="UP000242814"/>
    </source>
</evidence>
<accession>A0A1D2JF79</accession>
<dbReference type="SUPFAM" id="SSF53098">
    <property type="entry name" value="Ribonuclease H-like"/>
    <property type="match status" value="1"/>
</dbReference>
<evidence type="ECO:0000259" key="3">
    <source>
        <dbReference type="Pfam" id="PF24764"/>
    </source>
</evidence>
<dbReference type="Pfam" id="PF24764">
    <property type="entry name" value="rva_4"/>
    <property type="match status" value="1"/>
</dbReference>
<dbReference type="Pfam" id="PF14420">
    <property type="entry name" value="Clr5"/>
    <property type="match status" value="1"/>
</dbReference>